<dbReference type="InterPro" id="IPR016072">
    <property type="entry name" value="Skp1_comp_dimer"/>
</dbReference>
<dbReference type="InterPro" id="IPR016897">
    <property type="entry name" value="SKP1"/>
</dbReference>
<dbReference type="Pfam" id="PF01466">
    <property type="entry name" value="Skp1"/>
    <property type="match status" value="1"/>
</dbReference>
<dbReference type="EMBL" id="UYRT01008385">
    <property type="protein sequence ID" value="VDK44939.1"/>
    <property type="molecule type" value="Genomic_DNA"/>
</dbReference>
<feature type="domain" description="SKP1 component dimerisation" evidence="2">
    <location>
        <begin position="77"/>
        <end position="123"/>
    </location>
</feature>
<dbReference type="PIRSF" id="PIRSF028729">
    <property type="entry name" value="E3_ubiquit_lig_SCF_Skp"/>
    <property type="match status" value="1"/>
</dbReference>
<dbReference type="GO" id="GO:0016567">
    <property type="term" value="P:protein ubiquitination"/>
    <property type="evidence" value="ECO:0007669"/>
    <property type="project" value="UniProtKB-UniPathway"/>
</dbReference>
<organism evidence="3 4">
    <name type="scientific">Gongylonema pulchrum</name>
    <dbReference type="NCBI Taxonomy" id="637853"/>
    <lineage>
        <taxon>Eukaryota</taxon>
        <taxon>Metazoa</taxon>
        <taxon>Ecdysozoa</taxon>
        <taxon>Nematoda</taxon>
        <taxon>Chromadorea</taxon>
        <taxon>Rhabditida</taxon>
        <taxon>Spirurina</taxon>
        <taxon>Spiruromorpha</taxon>
        <taxon>Spiruroidea</taxon>
        <taxon>Gongylonematidae</taxon>
        <taxon>Gongylonema</taxon>
    </lineage>
</organism>
<gene>
    <name evidence="3" type="ORF">GPUH_LOCUS4445</name>
</gene>
<keyword evidence="1" id="KW-0833">Ubl conjugation pathway</keyword>
<dbReference type="SUPFAM" id="SSF81382">
    <property type="entry name" value="Skp1 dimerisation domain-like"/>
    <property type="match status" value="1"/>
</dbReference>
<dbReference type="AlphaFoldDB" id="A0A3P6Q8U8"/>
<evidence type="ECO:0000259" key="2">
    <source>
        <dbReference type="Pfam" id="PF01466"/>
    </source>
</evidence>
<protein>
    <recommendedName>
        <fullName evidence="1">Skp1-related protein</fullName>
    </recommendedName>
</protein>
<dbReference type="UniPathway" id="UPA00143"/>
<dbReference type="GO" id="GO:0006511">
    <property type="term" value="P:ubiquitin-dependent protein catabolic process"/>
    <property type="evidence" value="ECO:0007669"/>
    <property type="project" value="InterPro"/>
</dbReference>
<name>A0A3P6Q8U8_9BILA</name>
<sequence>MLIDQVDESKPAFDLPVQLPAKTINKALEWCRHAAQLAPGDEKSEEEKQWRQNFLALPDNNELFELVQAANYLDISDLLASGCRTIAGHIKGKSVEELREFFNIANDFTPEEEARVREENAWCEE</sequence>
<accession>A0A3P6Q8U8</accession>
<dbReference type="PANTHER" id="PTHR11165">
    <property type="entry name" value="SKP1"/>
    <property type="match status" value="1"/>
</dbReference>
<dbReference type="Gene3D" id="3.30.710.10">
    <property type="entry name" value="Potassium Channel Kv1.1, Chain A"/>
    <property type="match status" value="1"/>
</dbReference>
<dbReference type="InterPro" id="IPR036296">
    <property type="entry name" value="SKP1-like_dim_sf"/>
</dbReference>
<dbReference type="InterPro" id="IPR011333">
    <property type="entry name" value="SKP1/BTB/POZ_sf"/>
</dbReference>
<dbReference type="Proteomes" id="UP000271098">
    <property type="component" value="Unassembled WGS sequence"/>
</dbReference>
<keyword evidence="4" id="KW-1185">Reference proteome</keyword>
<proteinExistence type="inferred from homology"/>
<dbReference type="OrthoDB" id="2342932at2759"/>
<comment type="pathway">
    <text evidence="1">Protein modification; protein ubiquitination.</text>
</comment>
<comment type="similarity">
    <text evidence="1">Belongs to the SKP1 family.</text>
</comment>
<evidence type="ECO:0000313" key="3">
    <source>
        <dbReference type="EMBL" id="VDK44939.1"/>
    </source>
</evidence>
<reference evidence="3 4" key="1">
    <citation type="submission" date="2018-11" db="EMBL/GenBank/DDBJ databases">
        <authorList>
            <consortium name="Pathogen Informatics"/>
        </authorList>
    </citation>
    <scope>NUCLEOTIDE SEQUENCE [LARGE SCALE GENOMIC DNA]</scope>
</reference>
<evidence type="ECO:0000313" key="4">
    <source>
        <dbReference type="Proteomes" id="UP000271098"/>
    </source>
</evidence>
<evidence type="ECO:0000256" key="1">
    <source>
        <dbReference type="PIRNR" id="PIRNR028729"/>
    </source>
</evidence>
<comment type="function">
    <text evidence="1">Probable essential component of SCF (SKP1-CUL1-F-box protein) E3 ubiquitin-protein ligase complexes, which mediate the ubiquitination and subsequent proteasomal degradation of target proteins. Regulates cell proliferation during embryonic and larval development.</text>
</comment>